<comment type="similarity">
    <text evidence="2">Belongs to the serine/threonine dehydratase family.</text>
</comment>
<feature type="region of interest" description="Disordered" evidence="5">
    <location>
        <begin position="217"/>
        <end position="242"/>
    </location>
</feature>
<evidence type="ECO:0000313" key="8">
    <source>
        <dbReference type="Proteomes" id="UP000054342"/>
    </source>
</evidence>
<dbReference type="PANTHER" id="PTHR43050:SF1">
    <property type="entry name" value="SERINE RACEMASE"/>
    <property type="match status" value="1"/>
</dbReference>
<feature type="compositionally biased region" description="Polar residues" evidence="5">
    <location>
        <begin position="220"/>
        <end position="233"/>
    </location>
</feature>
<dbReference type="SUPFAM" id="SSF53686">
    <property type="entry name" value="Tryptophan synthase beta subunit-like PLP-dependent enzymes"/>
    <property type="match status" value="1"/>
</dbReference>
<dbReference type="GO" id="GO:0003941">
    <property type="term" value="F:L-serine ammonia-lyase activity"/>
    <property type="evidence" value="ECO:0007669"/>
    <property type="project" value="TreeGrafter"/>
</dbReference>
<proteinExistence type="inferred from homology"/>
<dbReference type="Proteomes" id="UP000054342">
    <property type="component" value="Unassembled WGS sequence"/>
</dbReference>
<dbReference type="GO" id="GO:0018114">
    <property type="term" value="F:threonine racemase activity"/>
    <property type="evidence" value="ECO:0007669"/>
    <property type="project" value="TreeGrafter"/>
</dbReference>
<name>A0A0D2C8Q0_9EURO</name>
<dbReference type="AlphaFoldDB" id="A0A0D2C8Q0"/>
<dbReference type="GO" id="GO:0030378">
    <property type="term" value="F:serine racemase activity"/>
    <property type="evidence" value="ECO:0007669"/>
    <property type="project" value="TreeGrafter"/>
</dbReference>
<dbReference type="EMBL" id="KN847317">
    <property type="protein sequence ID" value="KIW61341.1"/>
    <property type="molecule type" value="Genomic_DNA"/>
</dbReference>
<dbReference type="STRING" id="348802.A0A0D2C8Q0"/>
<dbReference type="CDD" id="cd01562">
    <property type="entry name" value="Thr-dehyd"/>
    <property type="match status" value="1"/>
</dbReference>
<evidence type="ECO:0000313" key="7">
    <source>
        <dbReference type="EMBL" id="KIW61341.1"/>
    </source>
</evidence>
<organism evidence="7 8">
    <name type="scientific">Exophiala xenobiotica</name>
    <dbReference type="NCBI Taxonomy" id="348802"/>
    <lineage>
        <taxon>Eukaryota</taxon>
        <taxon>Fungi</taxon>
        <taxon>Dikarya</taxon>
        <taxon>Ascomycota</taxon>
        <taxon>Pezizomycotina</taxon>
        <taxon>Eurotiomycetes</taxon>
        <taxon>Chaetothyriomycetidae</taxon>
        <taxon>Chaetothyriales</taxon>
        <taxon>Herpotrichiellaceae</taxon>
        <taxon>Exophiala</taxon>
    </lineage>
</organism>
<comment type="cofactor">
    <cofactor evidence="1">
        <name>pyridoxal 5'-phosphate</name>
        <dbReference type="ChEBI" id="CHEBI:597326"/>
    </cofactor>
</comment>
<reference evidence="7 8" key="1">
    <citation type="submission" date="2015-01" db="EMBL/GenBank/DDBJ databases">
        <title>The Genome Sequence of Exophiala xenobiotica CBS118157.</title>
        <authorList>
            <consortium name="The Broad Institute Genomics Platform"/>
            <person name="Cuomo C."/>
            <person name="de Hoog S."/>
            <person name="Gorbushina A."/>
            <person name="Stielow B."/>
            <person name="Teixiera M."/>
            <person name="Abouelleil A."/>
            <person name="Chapman S.B."/>
            <person name="Priest M."/>
            <person name="Young S.K."/>
            <person name="Wortman J."/>
            <person name="Nusbaum C."/>
            <person name="Birren B."/>
        </authorList>
    </citation>
    <scope>NUCLEOTIDE SEQUENCE [LARGE SCALE GENOMIC DNA]</scope>
    <source>
        <strain evidence="7 8">CBS 118157</strain>
    </source>
</reference>
<accession>A0A0D2C8Q0</accession>
<sequence length="438" mass="46944">MADPTTCPPLLSSSIASARAKIRPYIHRTPVITSRSLNTIASSPDPKVFLSENPPTFEDAERSRNPETTPCFRLFFKCENFQKIGAFKARGAFHAVTRLVEEMGIQEVRRRGVVTHSSGNHAQALALAASTFQIPSYIVMPSISTPSKIAGTRLYTSNVIFSGSTSQEREAVVQEVIADKGAILVPPYDHPDIILGQGTVGLELEEQVDEILQELAAASSPPSQTQIQGQSPIGGTKEKKEKKKNVGGLDAVITPLGGGGLLSGVATWFSDKPGTLVFGAEPSYQGGDDGRRGLAQGKRIEHVKTLTIADGLRTPVGVTNWEVLSDRRKLEGVYAVSEEEIKMAMRLVFERLKVVVEPSGCVGLAVVLFNSEFRALCASRQIGMEKEGWDVGIVFSGGNTTMKAIAKLFGEDNEGGSAEREAAKVGMDGTTRAEDVAG</sequence>
<evidence type="ECO:0000256" key="2">
    <source>
        <dbReference type="ARBA" id="ARBA00010869"/>
    </source>
</evidence>
<evidence type="ECO:0000256" key="5">
    <source>
        <dbReference type="SAM" id="MobiDB-lite"/>
    </source>
</evidence>
<keyword evidence="3" id="KW-0663">Pyridoxal phosphate</keyword>
<dbReference type="OrthoDB" id="271064at2759"/>
<dbReference type="PANTHER" id="PTHR43050">
    <property type="entry name" value="SERINE / THREONINE RACEMASE FAMILY MEMBER"/>
    <property type="match status" value="1"/>
</dbReference>
<protein>
    <recommendedName>
        <fullName evidence="6">Tryptophan synthase beta chain-like PALP domain-containing protein</fullName>
    </recommendedName>
</protein>
<evidence type="ECO:0000259" key="6">
    <source>
        <dbReference type="Pfam" id="PF00291"/>
    </source>
</evidence>
<dbReference type="GO" id="GO:0005524">
    <property type="term" value="F:ATP binding"/>
    <property type="evidence" value="ECO:0007669"/>
    <property type="project" value="TreeGrafter"/>
</dbReference>
<dbReference type="FunFam" id="3.40.50.1100:FF:000005">
    <property type="entry name" value="Threonine dehydratase catabolic"/>
    <property type="match status" value="1"/>
</dbReference>
<gene>
    <name evidence="7" type="ORF">PV05_01472</name>
</gene>
<dbReference type="Gene3D" id="3.40.50.1100">
    <property type="match status" value="2"/>
</dbReference>
<dbReference type="GO" id="GO:0030170">
    <property type="term" value="F:pyridoxal phosphate binding"/>
    <property type="evidence" value="ECO:0007669"/>
    <property type="project" value="TreeGrafter"/>
</dbReference>
<feature type="domain" description="Tryptophan synthase beta chain-like PALP" evidence="6">
    <location>
        <begin position="70"/>
        <end position="210"/>
    </location>
</feature>
<feature type="region of interest" description="Disordered" evidence="5">
    <location>
        <begin position="416"/>
        <end position="438"/>
    </location>
</feature>
<feature type="domain" description="Tryptophan synthase beta chain-like PALP" evidence="6">
    <location>
        <begin position="248"/>
        <end position="368"/>
    </location>
</feature>
<dbReference type="HOGENOM" id="CLU_021152_4_2_1"/>
<dbReference type="GeneID" id="25323380"/>
<keyword evidence="4" id="KW-0456">Lyase</keyword>
<keyword evidence="8" id="KW-1185">Reference proteome</keyword>
<evidence type="ECO:0000256" key="3">
    <source>
        <dbReference type="ARBA" id="ARBA00022898"/>
    </source>
</evidence>
<dbReference type="InterPro" id="IPR036052">
    <property type="entry name" value="TrpB-like_PALP_sf"/>
</dbReference>
<dbReference type="GO" id="GO:0000287">
    <property type="term" value="F:magnesium ion binding"/>
    <property type="evidence" value="ECO:0007669"/>
    <property type="project" value="TreeGrafter"/>
</dbReference>
<evidence type="ECO:0000256" key="1">
    <source>
        <dbReference type="ARBA" id="ARBA00001933"/>
    </source>
</evidence>
<evidence type="ECO:0000256" key="4">
    <source>
        <dbReference type="ARBA" id="ARBA00023239"/>
    </source>
</evidence>
<dbReference type="InterPro" id="IPR001926">
    <property type="entry name" value="TrpB-like_PALP"/>
</dbReference>
<dbReference type="Pfam" id="PF00291">
    <property type="entry name" value="PALP"/>
    <property type="match status" value="2"/>
</dbReference>
<dbReference type="RefSeq" id="XP_013321925.1">
    <property type="nucleotide sequence ID" value="XM_013466471.1"/>
</dbReference>
<dbReference type="GO" id="GO:0008721">
    <property type="term" value="F:D-serine ammonia-lyase activity"/>
    <property type="evidence" value="ECO:0007669"/>
    <property type="project" value="TreeGrafter"/>
</dbReference>